<reference evidence="2" key="1">
    <citation type="journal article" date="2015" name="Nature">
        <title>Complex archaea that bridge the gap between prokaryotes and eukaryotes.</title>
        <authorList>
            <person name="Spang A."/>
            <person name="Saw J.H."/>
            <person name="Jorgensen S.L."/>
            <person name="Zaremba-Niedzwiedzka K."/>
            <person name="Martijn J."/>
            <person name="Lind A.E."/>
            <person name="van Eijk R."/>
            <person name="Schleper C."/>
            <person name="Guy L."/>
            <person name="Ettema T.J."/>
        </authorList>
    </citation>
    <scope>NUCLEOTIDE SEQUENCE</scope>
</reference>
<comment type="caution">
    <text evidence="2">The sequence shown here is derived from an EMBL/GenBank/DDBJ whole genome shotgun (WGS) entry which is preliminary data.</text>
</comment>
<feature type="compositionally biased region" description="Basic and acidic residues" evidence="1">
    <location>
        <begin position="7"/>
        <end position="17"/>
    </location>
</feature>
<organism evidence="2">
    <name type="scientific">marine sediment metagenome</name>
    <dbReference type="NCBI Taxonomy" id="412755"/>
    <lineage>
        <taxon>unclassified sequences</taxon>
        <taxon>metagenomes</taxon>
        <taxon>ecological metagenomes</taxon>
    </lineage>
</organism>
<dbReference type="AlphaFoldDB" id="A0A0F9U6Z0"/>
<protein>
    <submittedName>
        <fullName evidence="2">Uncharacterized protein</fullName>
    </submittedName>
</protein>
<feature type="region of interest" description="Disordered" evidence="1">
    <location>
        <begin position="25"/>
        <end position="50"/>
    </location>
</feature>
<evidence type="ECO:0000313" key="2">
    <source>
        <dbReference type="EMBL" id="KKN87364.1"/>
    </source>
</evidence>
<proteinExistence type="predicted"/>
<evidence type="ECO:0000256" key="1">
    <source>
        <dbReference type="SAM" id="MobiDB-lite"/>
    </source>
</evidence>
<dbReference type="EMBL" id="LAZR01000138">
    <property type="protein sequence ID" value="KKN87364.1"/>
    <property type="molecule type" value="Genomic_DNA"/>
</dbReference>
<sequence length="131" mass="14772">MPLTAEADCRGREDRRPGLYQPRLRARRPGRTSLLGLRPAHQPGGPAQQSRLACAAARRRVAEEFRMDEDELVLPVLSIRCCELVVDLPDEYLAAFGSFMPPRITLEDAMKYIELPNINVSIWNEEPDDGV</sequence>
<feature type="region of interest" description="Disordered" evidence="1">
    <location>
        <begin position="1"/>
        <end position="20"/>
    </location>
</feature>
<accession>A0A0F9U6Z0</accession>
<name>A0A0F9U6Z0_9ZZZZ</name>
<gene>
    <name evidence="2" type="ORF">LCGC14_0258180</name>
</gene>